<dbReference type="Gene3D" id="3.40.630.30">
    <property type="match status" value="1"/>
</dbReference>
<name>A0A2T5U4K2_9SPHN</name>
<dbReference type="GO" id="GO:0016747">
    <property type="term" value="F:acyltransferase activity, transferring groups other than amino-acyl groups"/>
    <property type="evidence" value="ECO:0007669"/>
    <property type="project" value="InterPro"/>
</dbReference>
<evidence type="ECO:0000259" key="1">
    <source>
        <dbReference type="PROSITE" id="PS51186"/>
    </source>
</evidence>
<proteinExistence type="predicted"/>
<dbReference type="AlphaFoldDB" id="A0A2T5U4K2"/>
<comment type="caution">
    <text evidence="2">The sequence shown here is derived from an EMBL/GenBank/DDBJ whole genome shotgun (WGS) entry which is preliminary data.</text>
</comment>
<dbReference type="SUPFAM" id="SSF55729">
    <property type="entry name" value="Acyl-CoA N-acyltransferases (Nat)"/>
    <property type="match status" value="1"/>
</dbReference>
<accession>A0A2T5U4K2</accession>
<evidence type="ECO:0000313" key="3">
    <source>
        <dbReference type="Proteomes" id="UP000244013"/>
    </source>
</evidence>
<keyword evidence="2" id="KW-0808">Transferase</keyword>
<feature type="domain" description="N-acetyltransferase" evidence="1">
    <location>
        <begin position="2"/>
        <end position="133"/>
    </location>
</feature>
<dbReference type="PROSITE" id="PS51186">
    <property type="entry name" value="GNAT"/>
    <property type="match status" value="1"/>
</dbReference>
<protein>
    <submittedName>
        <fullName evidence="2">Acetyltransferase (GNAT) family protein</fullName>
    </submittedName>
</protein>
<dbReference type="CDD" id="cd04301">
    <property type="entry name" value="NAT_SF"/>
    <property type="match status" value="1"/>
</dbReference>
<dbReference type="InterPro" id="IPR000182">
    <property type="entry name" value="GNAT_dom"/>
</dbReference>
<dbReference type="EMBL" id="QAYE01000005">
    <property type="protein sequence ID" value="PTW46424.1"/>
    <property type="molecule type" value="Genomic_DNA"/>
</dbReference>
<sequence>MTAIRAAEPYDLSRLMAFDSFPGDRIAEIVERRMLVAEVDGVIAGYIAWQTGGCIGMDYVNKLVVDPDYRRHGIAQSLIAELNSILNGRVFISTGADNSAAVGLLRLTNWQPAGQIVGLRPADEPEIFYYRDL</sequence>
<reference evidence="2 3" key="1">
    <citation type="submission" date="2018-04" db="EMBL/GenBank/DDBJ databases">
        <title>Genomic Encyclopedia of Type Strains, Phase III (KMG-III): the genomes of soil and plant-associated and newly described type strains.</title>
        <authorList>
            <person name="Whitman W."/>
        </authorList>
    </citation>
    <scope>NUCLEOTIDE SEQUENCE [LARGE SCALE GENOMIC DNA]</scope>
    <source>
        <strain evidence="2 3">MA-olki</strain>
    </source>
</reference>
<dbReference type="InterPro" id="IPR016181">
    <property type="entry name" value="Acyl_CoA_acyltransferase"/>
</dbReference>
<gene>
    <name evidence="2" type="ORF">C8J25_105204</name>
</gene>
<organism evidence="2 3">
    <name type="scientific">Sphingomonas faeni</name>
    <dbReference type="NCBI Taxonomy" id="185950"/>
    <lineage>
        <taxon>Bacteria</taxon>
        <taxon>Pseudomonadati</taxon>
        <taxon>Pseudomonadota</taxon>
        <taxon>Alphaproteobacteria</taxon>
        <taxon>Sphingomonadales</taxon>
        <taxon>Sphingomonadaceae</taxon>
        <taxon>Sphingomonas</taxon>
    </lineage>
</organism>
<dbReference type="Pfam" id="PF00583">
    <property type="entry name" value="Acetyltransf_1"/>
    <property type="match status" value="1"/>
</dbReference>
<evidence type="ECO:0000313" key="2">
    <source>
        <dbReference type="EMBL" id="PTW46424.1"/>
    </source>
</evidence>
<dbReference type="Proteomes" id="UP000244013">
    <property type="component" value="Unassembled WGS sequence"/>
</dbReference>
<dbReference type="OrthoDB" id="3389160at2"/>